<evidence type="ECO:0000256" key="8">
    <source>
        <dbReference type="ARBA" id="ARBA00022960"/>
    </source>
</evidence>
<evidence type="ECO:0000256" key="14">
    <source>
        <dbReference type="PIRSR" id="PIRSR039102-1"/>
    </source>
</evidence>
<evidence type="ECO:0000256" key="12">
    <source>
        <dbReference type="ARBA" id="ARBA00047614"/>
    </source>
</evidence>
<dbReference type="InterPro" id="IPR016185">
    <property type="entry name" value="PreATP-grasp_dom_sf"/>
</dbReference>
<evidence type="ECO:0000256" key="7">
    <source>
        <dbReference type="ARBA" id="ARBA00022842"/>
    </source>
</evidence>
<protein>
    <recommendedName>
        <fullName evidence="13">D-alanine--D-alanine ligase</fullName>
        <ecNumber evidence="13">6.3.2.4</ecNumber>
    </recommendedName>
    <alternativeName>
        <fullName evidence="13">D-Ala-D-Ala ligase</fullName>
    </alternativeName>
    <alternativeName>
        <fullName evidence="13">D-alanylalanine synthetase</fullName>
    </alternativeName>
</protein>
<evidence type="ECO:0000256" key="10">
    <source>
        <dbReference type="ARBA" id="ARBA00023211"/>
    </source>
</evidence>
<name>F0RWI2_SPHGB</name>
<accession>F0RWI2</accession>
<dbReference type="Proteomes" id="UP000008466">
    <property type="component" value="Chromosome"/>
</dbReference>
<proteinExistence type="inferred from homology"/>
<dbReference type="PROSITE" id="PS00844">
    <property type="entry name" value="DALA_DALA_LIGASE_2"/>
    <property type="match status" value="1"/>
</dbReference>
<evidence type="ECO:0000256" key="13">
    <source>
        <dbReference type="HAMAP-Rule" id="MF_00047"/>
    </source>
</evidence>
<dbReference type="STRING" id="158189.SpiBuddy_1789"/>
<dbReference type="InterPro" id="IPR011095">
    <property type="entry name" value="Dala_Dala_lig_C"/>
</dbReference>
<keyword evidence="3 13" id="KW-0436">Ligase</keyword>
<dbReference type="Pfam" id="PF07478">
    <property type="entry name" value="Dala_Dala_lig_C"/>
    <property type="match status" value="1"/>
</dbReference>
<feature type="active site" evidence="14">
    <location>
        <position position="13"/>
    </location>
</feature>
<dbReference type="GO" id="GO:0009252">
    <property type="term" value="P:peptidoglycan biosynthetic process"/>
    <property type="evidence" value="ECO:0007669"/>
    <property type="project" value="UniProtKB-UniRule"/>
</dbReference>
<dbReference type="GO" id="GO:0046872">
    <property type="term" value="F:metal ion binding"/>
    <property type="evidence" value="ECO:0007669"/>
    <property type="project" value="UniProtKB-KW"/>
</dbReference>
<dbReference type="NCBIfam" id="NF002528">
    <property type="entry name" value="PRK01966.1-4"/>
    <property type="match status" value="1"/>
</dbReference>
<feature type="active site" evidence="14">
    <location>
        <position position="176"/>
    </location>
</feature>
<feature type="active site" evidence="14">
    <location>
        <position position="319"/>
    </location>
</feature>
<evidence type="ECO:0000256" key="6">
    <source>
        <dbReference type="ARBA" id="ARBA00022840"/>
    </source>
</evidence>
<dbReference type="InterPro" id="IPR011127">
    <property type="entry name" value="Dala_Dala_lig_N"/>
</dbReference>
<keyword evidence="6 16" id="KW-0067">ATP-binding</keyword>
<dbReference type="eggNOG" id="COG1181">
    <property type="taxonomic scope" value="Bacteria"/>
</dbReference>
<dbReference type="GO" id="GO:0008716">
    <property type="term" value="F:D-alanine-D-alanine ligase activity"/>
    <property type="evidence" value="ECO:0007669"/>
    <property type="project" value="UniProtKB-UniRule"/>
</dbReference>
<keyword evidence="13" id="KW-0963">Cytoplasm</keyword>
<feature type="binding site" evidence="15">
    <location>
        <position position="308"/>
    </location>
    <ligand>
        <name>Mg(2+)</name>
        <dbReference type="ChEBI" id="CHEBI:18420"/>
        <label>2</label>
    </ligand>
</feature>
<dbReference type="EC" id="6.3.2.4" evidence="13"/>
<keyword evidence="10 15" id="KW-0464">Manganese</keyword>
<dbReference type="GO" id="GO:0071555">
    <property type="term" value="P:cell wall organization"/>
    <property type="evidence" value="ECO:0007669"/>
    <property type="project" value="UniProtKB-KW"/>
</dbReference>
<keyword evidence="7 15" id="KW-0460">Magnesium</keyword>
<dbReference type="UniPathway" id="UPA00219"/>
<dbReference type="RefSeq" id="WP_013607462.1">
    <property type="nucleotide sequence ID" value="NC_015152.1"/>
</dbReference>
<dbReference type="KEGG" id="sbu:SpiBuddy_1789"/>
<sequence length="360" mass="39242">MTIALVYGGRSTEHEVSIASALTVHRALKQAGYRVLLIAIALDGRWYLQPNLLSKSIDATIPIHAVPGLGLYVQDAKLDIDAVFATTHGYGGEDGNLQGLCMLCRLPLCGCDTVSSALGMHKHLASELFMQALIPTVPTLLLDKNAVQQVEYTTLLERARSTLGPDLFVKPENSGSSVGVSALKDCDAKALQQAVELARRYSERVLIQLLIHPLQELETAVLETRDKGLVVAGPGLVIDPAKETVGFLSYEHKYGKVDTAHIRIPSGLDDTTETIIKNYARKAFLAIKGDGYARIDFFVSENRIYLNEINTSPGLTDTSHYPALLASVGYDLSSVCKHLVENALLRNAQEKLRIYTPPGY</sequence>
<dbReference type="InterPro" id="IPR000291">
    <property type="entry name" value="D-Ala_lig_Van_CS"/>
</dbReference>
<gene>
    <name evidence="13" type="primary">ddl</name>
    <name evidence="18" type="ordered locus">SpiBuddy_1789</name>
</gene>
<keyword evidence="8 13" id="KW-0133">Cell shape</keyword>
<dbReference type="OrthoDB" id="9813261at2"/>
<dbReference type="HAMAP" id="MF_00047">
    <property type="entry name" value="Dala_Dala_lig"/>
    <property type="match status" value="1"/>
</dbReference>
<dbReference type="PIRSF" id="PIRSF039102">
    <property type="entry name" value="Ddl/VanB"/>
    <property type="match status" value="1"/>
</dbReference>
<evidence type="ECO:0000256" key="3">
    <source>
        <dbReference type="ARBA" id="ARBA00022598"/>
    </source>
</evidence>
<dbReference type="SUPFAM" id="SSF56059">
    <property type="entry name" value="Glutathione synthetase ATP-binding domain-like"/>
    <property type="match status" value="1"/>
</dbReference>
<dbReference type="NCBIfam" id="TIGR01205">
    <property type="entry name" value="D_ala_D_alaTIGR"/>
    <property type="match status" value="1"/>
</dbReference>
<dbReference type="GO" id="GO:0005829">
    <property type="term" value="C:cytosol"/>
    <property type="evidence" value="ECO:0007669"/>
    <property type="project" value="TreeGrafter"/>
</dbReference>
<comment type="cofactor">
    <cofactor evidence="1">
        <name>Mn(2+)</name>
        <dbReference type="ChEBI" id="CHEBI:29035"/>
    </cofactor>
</comment>
<evidence type="ECO:0000256" key="5">
    <source>
        <dbReference type="ARBA" id="ARBA00022741"/>
    </source>
</evidence>
<comment type="cofactor">
    <cofactor evidence="15">
        <name>Mg(2+)</name>
        <dbReference type="ChEBI" id="CHEBI:18420"/>
    </cofactor>
    <cofactor evidence="15">
        <name>Mn(2+)</name>
        <dbReference type="ChEBI" id="CHEBI:29035"/>
    </cofactor>
    <text evidence="15">Binds 2 magnesium or manganese ions per subunit.</text>
</comment>
<evidence type="ECO:0000256" key="11">
    <source>
        <dbReference type="ARBA" id="ARBA00023316"/>
    </source>
</evidence>
<evidence type="ECO:0000256" key="1">
    <source>
        <dbReference type="ARBA" id="ARBA00001936"/>
    </source>
</evidence>
<feature type="binding site" evidence="15">
    <location>
        <position position="308"/>
    </location>
    <ligand>
        <name>Mg(2+)</name>
        <dbReference type="ChEBI" id="CHEBI:18420"/>
        <label>1</label>
    </ligand>
</feature>
<dbReference type="InterPro" id="IPR013815">
    <property type="entry name" value="ATP_grasp_subdomain_1"/>
</dbReference>
<keyword evidence="9 13" id="KW-0573">Peptidoglycan synthesis</keyword>
<dbReference type="GO" id="GO:0008360">
    <property type="term" value="P:regulation of cell shape"/>
    <property type="evidence" value="ECO:0007669"/>
    <property type="project" value="UniProtKB-KW"/>
</dbReference>
<dbReference type="GO" id="GO:0005524">
    <property type="term" value="F:ATP binding"/>
    <property type="evidence" value="ECO:0007669"/>
    <property type="project" value="UniProtKB-UniRule"/>
</dbReference>
<dbReference type="InterPro" id="IPR011761">
    <property type="entry name" value="ATP-grasp"/>
</dbReference>
<comment type="similarity">
    <text evidence="2 13">Belongs to the D-alanine--D-alanine ligase family.</text>
</comment>
<dbReference type="AlphaFoldDB" id="F0RWI2"/>
<comment type="function">
    <text evidence="13">Cell wall formation.</text>
</comment>
<feature type="binding site" evidence="15">
    <location>
        <position position="296"/>
    </location>
    <ligand>
        <name>Mg(2+)</name>
        <dbReference type="ChEBI" id="CHEBI:18420"/>
        <label>1</label>
    </ligand>
</feature>
<keyword evidence="5 16" id="KW-0547">Nucleotide-binding</keyword>
<organism evidence="18 19">
    <name type="scientific">Sphaerochaeta globosa (strain ATCC BAA-1886 / DSM 22777 / Buddy)</name>
    <name type="common">Spirochaeta sp. (strain Buddy)</name>
    <dbReference type="NCBI Taxonomy" id="158189"/>
    <lineage>
        <taxon>Bacteria</taxon>
        <taxon>Pseudomonadati</taxon>
        <taxon>Spirochaetota</taxon>
        <taxon>Spirochaetia</taxon>
        <taxon>Spirochaetales</taxon>
        <taxon>Sphaerochaetaceae</taxon>
        <taxon>Sphaerochaeta</taxon>
    </lineage>
</organism>
<reference evidence="19" key="1">
    <citation type="submission" date="2011-02" db="EMBL/GenBank/DDBJ databases">
        <title>Complete sequence of Spirochaeta sp. Buddy.</title>
        <authorList>
            <person name="Lucas S."/>
            <person name="Copeland A."/>
            <person name="Lapidus A."/>
            <person name="Cheng J.-F."/>
            <person name="Goodwin L."/>
            <person name="Pitluck S."/>
            <person name="Zeytun A."/>
            <person name="Detter J.C."/>
            <person name="Han C."/>
            <person name="Tapia R."/>
            <person name="Land M."/>
            <person name="Hauser L."/>
            <person name="Kyrpides N."/>
            <person name="Ivanova N."/>
            <person name="Mikhailova N."/>
            <person name="Pagani I."/>
            <person name="Ritalahti K.M."/>
            <person name="Loeffler F.E."/>
            <person name="Woyke T."/>
        </authorList>
    </citation>
    <scope>NUCLEOTIDE SEQUENCE [LARGE SCALE GENOMIC DNA]</scope>
    <source>
        <strain evidence="19">ATCC BAA-1886 / DSM 22777 / Buddy</strain>
    </source>
</reference>
<dbReference type="EMBL" id="CP002541">
    <property type="protein sequence ID" value="ADY13613.1"/>
    <property type="molecule type" value="Genomic_DNA"/>
</dbReference>
<dbReference type="HOGENOM" id="CLU_039268_0_0_12"/>
<dbReference type="InterPro" id="IPR005905">
    <property type="entry name" value="D_ala_D_ala"/>
</dbReference>
<comment type="catalytic activity">
    <reaction evidence="12 13">
        <text>2 D-alanine + ATP = D-alanyl-D-alanine + ADP + phosphate + H(+)</text>
        <dbReference type="Rhea" id="RHEA:11224"/>
        <dbReference type="ChEBI" id="CHEBI:15378"/>
        <dbReference type="ChEBI" id="CHEBI:30616"/>
        <dbReference type="ChEBI" id="CHEBI:43474"/>
        <dbReference type="ChEBI" id="CHEBI:57416"/>
        <dbReference type="ChEBI" id="CHEBI:57822"/>
        <dbReference type="ChEBI" id="CHEBI:456216"/>
        <dbReference type="EC" id="6.3.2.4"/>
    </reaction>
</comment>
<dbReference type="PANTHER" id="PTHR23132">
    <property type="entry name" value="D-ALANINE--D-ALANINE LIGASE"/>
    <property type="match status" value="1"/>
</dbReference>
<dbReference type="PANTHER" id="PTHR23132:SF25">
    <property type="entry name" value="D-ALANINE--D-ALANINE LIGASE A"/>
    <property type="match status" value="1"/>
</dbReference>
<evidence type="ECO:0000256" key="4">
    <source>
        <dbReference type="ARBA" id="ARBA00022723"/>
    </source>
</evidence>
<keyword evidence="4 15" id="KW-0479">Metal-binding</keyword>
<comment type="pathway">
    <text evidence="13">Cell wall biogenesis; peptidoglycan biosynthesis.</text>
</comment>
<dbReference type="PROSITE" id="PS50975">
    <property type="entry name" value="ATP_GRASP"/>
    <property type="match status" value="1"/>
</dbReference>
<dbReference type="Gene3D" id="3.40.50.20">
    <property type="match status" value="1"/>
</dbReference>
<dbReference type="SUPFAM" id="SSF52440">
    <property type="entry name" value="PreATP-grasp domain"/>
    <property type="match status" value="1"/>
</dbReference>
<evidence type="ECO:0000256" key="15">
    <source>
        <dbReference type="PIRSR" id="PIRSR039102-3"/>
    </source>
</evidence>
<evidence type="ECO:0000313" key="19">
    <source>
        <dbReference type="Proteomes" id="UP000008466"/>
    </source>
</evidence>
<dbReference type="PROSITE" id="PS00843">
    <property type="entry name" value="DALA_DALA_LIGASE_1"/>
    <property type="match status" value="1"/>
</dbReference>
<keyword evidence="11 13" id="KW-0961">Cell wall biogenesis/degradation</keyword>
<evidence type="ECO:0000256" key="16">
    <source>
        <dbReference type="PROSITE-ProRule" id="PRU00409"/>
    </source>
</evidence>
<dbReference type="Gene3D" id="3.30.470.20">
    <property type="entry name" value="ATP-grasp fold, B domain"/>
    <property type="match status" value="1"/>
</dbReference>
<feature type="domain" description="ATP-grasp" evidence="17">
    <location>
        <begin position="126"/>
        <end position="341"/>
    </location>
</feature>
<keyword evidence="19" id="KW-1185">Reference proteome</keyword>
<feature type="binding site" evidence="15">
    <location>
        <position position="310"/>
    </location>
    <ligand>
        <name>Mg(2+)</name>
        <dbReference type="ChEBI" id="CHEBI:18420"/>
        <label>2</label>
    </ligand>
</feature>
<evidence type="ECO:0000256" key="9">
    <source>
        <dbReference type="ARBA" id="ARBA00022984"/>
    </source>
</evidence>
<dbReference type="Pfam" id="PF01820">
    <property type="entry name" value="Dala_Dala_lig_N"/>
    <property type="match status" value="1"/>
</dbReference>
<evidence type="ECO:0000313" key="18">
    <source>
        <dbReference type="EMBL" id="ADY13613.1"/>
    </source>
</evidence>
<comment type="subcellular location">
    <subcellularLocation>
        <location evidence="13">Cytoplasm</location>
    </subcellularLocation>
</comment>
<evidence type="ECO:0000259" key="17">
    <source>
        <dbReference type="PROSITE" id="PS50975"/>
    </source>
</evidence>
<dbReference type="Gene3D" id="3.30.1490.20">
    <property type="entry name" value="ATP-grasp fold, A domain"/>
    <property type="match status" value="1"/>
</dbReference>
<evidence type="ECO:0000256" key="2">
    <source>
        <dbReference type="ARBA" id="ARBA00010871"/>
    </source>
</evidence>